<evidence type="ECO:0000256" key="2">
    <source>
        <dbReference type="SAM" id="Phobius"/>
    </source>
</evidence>
<keyword evidence="2" id="KW-1133">Transmembrane helix</keyword>
<dbReference type="EMBL" id="CM014096">
    <property type="protein sequence ID" value="TKS87676.1"/>
    <property type="molecule type" value="Genomic_DNA"/>
</dbReference>
<evidence type="ECO:0000256" key="1">
    <source>
        <dbReference type="SAM" id="MobiDB-lite"/>
    </source>
</evidence>
<feature type="region of interest" description="Disordered" evidence="1">
    <location>
        <begin position="309"/>
        <end position="418"/>
    </location>
</feature>
<feature type="compositionally biased region" description="Low complexity" evidence="1">
    <location>
        <begin position="578"/>
        <end position="589"/>
    </location>
</feature>
<feature type="compositionally biased region" description="Basic and acidic residues" evidence="1">
    <location>
        <begin position="532"/>
        <end position="542"/>
    </location>
</feature>
<dbReference type="AlphaFoldDB" id="A0A4U5VHR2"/>
<evidence type="ECO:0000313" key="3">
    <source>
        <dbReference type="EMBL" id="TKS87676.1"/>
    </source>
</evidence>
<feature type="compositionally biased region" description="Pro residues" evidence="1">
    <location>
        <begin position="367"/>
        <end position="378"/>
    </location>
</feature>
<accession>A0A4U5VHR2</accession>
<dbReference type="PANTHER" id="PTHR22741">
    <property type="entry name" value="P140CAP/SNIP-RELATED"/>
    <property type="match status" value="1"/>
</dbReference>
<organism evidence="3 4">
    <name type="scientific">Collichthys lucidus</name>
    <name type="common">Big head croaker</name>
    <name type="synonym">Sciaena lucida</name>
    <dbReference type="NCBI Taxonomy" id="240159"/>
    <lineage>
        <taxon>Eukaryota</taxon>
        <taxon>Metazoa</taxon>
        <taxon>Chordata</taxon>
        <taxon>Craniata</taxon>
        <taxon>Vertebrata</taxon>
        <taxon>Euteleostomi</taxon>
        <taxon>Actinopterygii</taxon>
        <taxon>Neopterygii</taxon>
        <taxon>Teleostei</taxon>
        <taxon>Neoteleostei</taxon>
        <taxon>Acanthomorphata</taxon>
        <taxon>Eupercaria</taxon>
        <taxon>Sciaenidae</taxon>
        <taxon>Collichthys</taxon>
    </lineage>
</organism>
<feature type="region of interest" description="Disordered" evidence="1">
    <location>
        <begin position="120"/>
        <end position="163"/>
    </location>
</feature>
<proteinExistence type="predicted"/>
<feature type="compositionally biased region" description="Polar residues" evidence="1">
    <location>
        <begin position="134"/>
        <end position="147"/>
    </location>
</feature>
<feature type="compositionally biased region" description="Polar residues" evidence="1">
    <location>
        <begin position="409"/>
        <end position="418"/>
    </location>
</feature>
<dbReference type="Proteomes" id="UP000298787">
    <property type="component" value="Chromosome 19"/>
</dbReference>
<evidence type="ECO:0000313" key="4">
    <source>
        <dbReference type="Proteomes" id="UP000298787"/>
    </source>
</evidence>
<feature type="compositionally biased region" description="Low complexity" evidence="1">
    <location>
        <begin position="355"/>
        <end position="366"/>
    </location>
</feature>
<feature type="transmembrane region" description="Helical" evidence="2">
    <location>
        <begin position="12"/>
        <end position="37"/>
    </location>
</feature>
<protein>
    <submittedName>
        <fullName evidence="3">Sickle tail protein-like protein</fullName>
    </submittedName>
</protein>
<dbReference type="PANTHER" id="PTHR22741:SF11">
    <property type="entry name" value="SICKLE TAIL PROTEIN HOMOLOG"/>
    <property type="match status" value="1"/>
</dbReference>
<keyword evidence="4" id="KW-1185">Reference proteome</keyword>
<dbReference type="GO" id="GO:0005737">
    <property type="term" value="C:cytoplasm"/>
    <property type="evidence" value="ECO:0007669"/>
    <property type="project" value="TreeGrafter"/>
</dbReference>
<feature type="region of interest" description="Disordered" evidence="1">
    <location>
        <begin position="479"/>
        <end position="649"/>
    </location>
</feature>
<dbReference type="InterPro" id="IPR051825">
    <property type="entry name" value="SRCIN1"/>
</dbReference>
<feature type="compositionally biased region" description="Polar residues" evidence="1">
    <location>
        <begin position="543"/>
        <end position="557"/>
    </location>
</feature>
<feature type="compositionally biased region" description="Polar residues" evidence="1">
    <location>
        <begin position="317"/>
        <end position="333"/>
    </location>
</feature>
<name>A0A4U5VHR2_COLLU</name>
<feature type="region of interest" description="Disordered" evidence="1">
    <location>
        <begin position="703"/>
        <end position="766"/>
    </location>
</feature>
<feature type="compositionally biased region" description="Polar residues" evidence="1">
    <location>
        <begin position="746"/>
        <end position="766"/>
    </location>
</feature>
<keyword evidence="2" id="KW-0812">Transmembrane</keyword>
<feature type="compositionally biased region" description="Low complexity" evidence="1">
    <location>
        <begin position="726"/>
        <end position="745"/>
    </location>
</feature>
<feature type="transmembrane region" description="Helical" evidence="2">
    <location>
        <begin position="49"/>
        <end position="72"/>
    </location>
</feature>
<reference evidence="3 4" key="1">
    <citation type="submission" date="2019-01" db="EMBL/GenBank/DDBJ databases">
        <title>Genome Assembly of Collichthys lucidus.</title>
        <authorList>
            <person name="Cai M."/>
            <person name="Xiao S."/>
        </authorList>
    </citation>
    <scope>NUCLEOTIDE SEQUENCE [LARGE SCALE GENOMIC DNA]</scope>
    <source>
        <strain evidence="3">JT15FE1705JMU</strain>
        <tissue evidence="3">Muscle</tissue>
    </source>
</reference>
<dbReference type="STRING" id="240159.A0A4U5VHR2"/>
<keyword evidence="2" id="KW-0472">Membrane</keyword>
<feature type="compositionally biased region" description="Polar residues" evidence="1">
    <location>
        <begin position="506"/>
        <end position="529"/>
    </location>
</feature>
<gene>
    <name evidence="3" type="ORF">D9C73_021800</name>
</gene>
<sequence>MVGLLMVCHLIVGLLMVGLLMVCHLIVGLLMVCHLMVCHLMVGLLMVDLLMVGLLMVCHLMVCHLMVCHLMVCHLMVFPWREAHLCASPSGKRKQRMKAMEHQIASLTGLVQHALLKGPNTSGTKEPLSERPPKTSSPAHSVHSSGGSPVLAPKSNAAPSDKGSAPFKVNLLQFRKNLQNQEALRVQLKRAEQEISVKLVEAMRSLEDPVQRQRALVEEDRHKYLGLEERVLTQLGELEQYVVSLQKGSAATHRVVTLKDVEEGAVTLRKVGESLAGLKDVRLRASRKDPILLLMFRCVTARQQQKLLQKAPPASVQPGSTSAPLEPQSSTIRSEVMPSSPVVIHHVQSSPVHMQQSQQSAALTAQPSPPLTPSPSHVPSPNLSKTQGRESPKGTAVDPPSPARHKKTQGNPVNNGNGTANQVLVIEELQSSQDKSKNRAMSIEAAEKEWEERRQNMGHYDGKEFEKILQEAQANMMKGIPSLDVDENPGLPPAATGEQEDIHNPKSPSLSFTLTNQPRRGLRNSQSLQLEKPAKPTLERPSKTATKTAHTDSFTKQGSEKSSKSPPPPPPPRKTFASSSSGMTTTRSGEVVYTSRKDSVSAQEGEEDTPPSPPQTKTTKVPPETKPKPATPPPVTASVTGEEEDEGDKIMAELQVFQKCTVKDVGVKNLVEPTPRIEPQIRELRSGALLPLKEKKVIYYVTGQIPKEQPPPPPGTEETREHREPTQPSSQVSNVNVNDNSPSQQEQQEQHATTVSDTKITSTYIT</sequence>